<dbReference type="InterPro" id="IPR051158">
    <property type="entry name" value="Metallophosphoesterase_sf"/>
</dbReference>
<feature type="transmembrane region" description="Helical" evidence="3">
    <location>
        <begin position="20"/>
        <end position="40"/>
    </location>
</feature>
<organism evidence="5 6">
    <name type="scientific">Myxococcus xanthus (strain DK1622)</name>
    <dbReference type="NCBI Taxonomy" id="246197"/>
    <lineage>
        <taxon>Bacteria</taxon>
        <taxon>Pseudomonadati</taxon>
        <taxon>Myxococcota</taxon>
        <taxon>Myxococcia</taxon>
        <taxon>Myxococcales</taxon>
        <taxon>Cystobacterineae</taxon>
        <taxon>Myxococcaceae</taxon>
        <taxon>Myxococcus</taxon>
    </lineage>
</organism>
<dbReference type="OrthoDB" id="9780884at2"/>
<keyword evidence="2" id="KW-0378">Hydrolase</keyword>
<dbReference type="Gene3D" id="3.60.21.10">
    <property type="match status" value="1"/>
</dbReference>
<keyword evidence="6" id="KW-1185">Reference proteome</keyword>
<reference evidence="5 6" key="1">
    <citation type="journal article" date="2006" name="Proc. Natl. Acad. Sci. U.S.A.">
        <title>Evolution of sensory complexity recorded in a myxobacterial genome.</title>
        <authorList>
            <person name="Goldman B.S."/>
            <person name="Nierman W.C."/>
            <person name="Kaiser D."/>
            <person name="Slater S.C."/>
            <person name="Durkin A.S."/>
            <person name="Eisen J.A."/>
            <person name="Ronning C.M."/>
            <person name="Barbazuk W.B."/>
            <person name="Blanchard M."/>
            <person name="Field C."/>
            <person name="Halling C."/>
            <person name="Hinkle G."/>
            <person name="Iartchuk O."/>
            <person name="Kim H.S."/>
            <person name="Mackenzie C."/>
            <person name="Madupu R."/>
            <person name="Miller N."/>
            <person name="Shvartsbeyn A."/>
            <person name="Sullivan S.A."/>
            <person name="Vaudin M."/>
            <person name="Wiegand R."/>
            <person name="Kaplan H.B."/>
        </authorList>
    </citation>
    <scope>NUCLEOTIDE SEQUENCE [LARGE SCALE GENOMIC DNA]</scope>
    <source>
        <strain evidence="6">DK1622</strain>
    </source>
</reference>
<dbReference type="PANTHER" id="PTHR31302">
    <property type="entry name" value="TRANSMEMBRANE PROTEIN WITH METALLOPHOSPHOESTERASE DOMAIN-RELATED"/>
    <property type="match status" value="1"/>
</dbReference>
<name>Q1CYL6_MYXXD</name>
<evidence type="ECO:0000313" key="5">
    <source>
        <dbReference type="EMBL" id="ABF90018.1"/>
    </source>
</evidence>
<dbReference type="SUPFAM" id="SSF56300">
    <property type="entry name" value="Metallo-dependent phosphatases"/>
    <property type="match status" value="1"/>
</dbReference>
<dbReference type="AlphaFoldDB" id="Q1CYL6"/>
<accession>Q1CYL6</accession>
<protein>
    <submittedName>
        <fullName evidence="5">Ser/Thr protein phosphatase family protein</fullName>
    </submittedName>
</protein>
<dbReference type="GO" id="GO:0009245">
    <property type="term" value="P:lipid A biosynthetic process"/>
    <property type="evidence" value="ECO:0007669"/>
    <property type="project" value="TreeGrafter"/>
</dbReference>
<dbReference type="PANTHER" id="PTHR31302:SF31">
    <property type="entry name" value="PHOSPHODIESTERASE YAEI"/>
    <property type="match status" value="1"/>
</dbReference>
<evidence type="ECO:0000256" key="1">
    <source>
        <dbReference type="ARBA" id="ARBA00022723"/>
    </source>
</evidence>
<proteinExistence type="predicted"/>
<dbReference type="GO" id="GO:0008758">
    <property type="term" value="F:UDP-2,3-diacylglucosamine hydrolase activity"/>
    <property type="evidence" value="ECO:0007669"/>
    <property type="project" value="TreeGrafter"/>
</dbReference>
<keyword evidence="3" id="KW-1133">Transmembrane helix</keyword>
<dbReference type="STRING" id="246197.MXAN_6383"/>
<dbReference type="HOGENOM" id="CLU_025443_5_3_7"/>
<feature type="transmembrane region" description="Helical" evidence="3">
    <location>
        <begin position="47"/>
        <end position="68"/>
    </location>
</feature>
<dbReference type="Proteomes" id="UP000002402">
    <property type="component" value="Chromosome"/>
</dbReference>
<keyword evidence="3" id="KW-0472">Membrane</keyword>
<feature type="domain" description="Calcineurin-like phosphoesterase" evidence="4">
    <location>
        <begin position="184"/>
        <end position="360"/>
    </location>
</feature>
<evidence type="ECO:0000256" key="3">
    <source>
        <dbReference type="SAM" id="Phobius"/>
    </source>
</evidence>
<dbReference type="GO" id="GO:0046872">
    <property type="term" value="F:metal ion binding"/>
    <property type="evidence" value="ECO:0007669"/>
    <property type="project" value="UniProtKB-KW"/>
</dbReference>
<dbReference type="InterPro" id="IPR029052">
    <property type="entry name" value="Metallo-depent_PP-like"/>
</dbReference>
<dbReference type="EnsemblBacteria" id="ABF90018">
    <property type="protein sequence ID" value="ABF90018"/>
    <property type="gene ID" value="MXAN_6383"/>
</dbReference>
<dbReference type="KEGG" id="mxa:MXAN_6383"/>
<keyword evidence="1" id="KW-0479">Metal-binding</keyword>
<keyword evidence="3" id="KW-0812">Transmembrane</keyword>
<dbReference type="Pfam" id="PF00149">
    <property type="entry name" value="Metallophos"/>
    <property type="match status" value="1"/>
</dbReference>
<evidence type="ECO:0000313" key="6">
    <source>
        <dbReference type="Proteomes" id="UP000002402"/>
    </source>
</evidence>
<gene>
    <name evidence="5" type="ordered locus">MXAN_6383</name>
</gene>
<evidence type="ECO:0000256" key="2">
    <source>
        <dbReference type="ARBA" id="ARBA00022801"/>
    </source>
</evidence>
<evidence type="ECO:0000259" key="4">
    <source>
        <dbReference type="Pfam" id="PF00149"/>
    </source>
</evidence>
<feature type="transmembrane region" description="Helical" evidence="3">
    <location>
        <begin position="80"/>
        <end position="106"/>
    </location>
</feature>
<dbReference type="InterPro" id="IPR004843">
    <property type="entry name" value="Calcineurin-like_PHP"/>
</dbReference>
<dbReference type="GO" id="GO:0016020">
    <property type="term" value="C:membrane"/>
    <property type="evidence" value="ECO:0007669"/>
    <property type="project" value="GOC"/>
</dbReference>
<sequence>MSPAPAMTVPLHAKGAPSMGRLLFLLVFNVSAWAVLRSLWPGLLRKWRLGAFALGTFLSLVAWLYSAVAGRHAQLPVGDAALRVFSVGWSVAIIMIVLAGAPFLLLRRWLDRPARQEPPLTAPEANPAPPVNMARRNLLTNAGRAVPLLAAGTSSVGLANGYTQFSVREVDIHLPGLSPAMDGFRIGQITDVHVGTFIDTQYLQDAVRAMNDAKVDLQVMTGDLIDDLDQLDGTMAALSECKARHGMLAILGNHEHWRGLEAIRQAYADVEARGGPVRLLVDTSHAFEHAGQRVRVVGVDYPMSGRSHRVKAERMQQSAEAGFRDVAPEEVVLCLTHHPDFFPLAAERGARLTLAGHTHGGQVAFLGVPALWFVFKYMLGRYRQGDHQLYVSGGTGHWLPFRIGVPTEVTVLTLRATGASAAGRTS</sequence>
<dbReference type="EMBL" id="CP000113">
    <property type="protein sequence ID" value="ABF90018.1"/>
    <property type="molecule type" value="Genomic_DNA"/>
</dbReference>
<dbReference type="eggNOG" id="COG1408">
    <property type="taxonomic scope" value="Bacteria"/>
</dbReference>